<name>X0Z601_9ZZZZ</name>
<sequence length="82" mass="9530">MVRTQIQLTEEQYKMLKEISAKKNTSIAEVVRECIAYYSASKCMVSDEEKYRKAINSIGKFKSGKKDISINHDKYLAEDFKK</sequence>
<evidence type="ECO:0008006" key="2">
    <source>
        <dbReference type="Google" id="ProtNLM"/>
    </source>
</evidence>
<dbReference type="InterPro" id="IPR013321">
    <property type="entry name" value="Arc_rbn_hlx_hlx"/>
</dbReference>
<protein>
    <recommendedName>
        <fullName evidence="2">Ribbon-helix-helix protein CopG domain-containing protein</fullName>
    </recommendedName>
</protein>
<dbReference type="GO" id="GO:0006355">
    <property type="term" value="P:regulation of DNA-templated transcription"/>
    <property type="evidence" value="ECO:0007669"/>
    <property type="project" value="InterPro"/>
</dbReference>
<evidence type="ECO:0000313" key="1">
    <source>
        <dbReference type="EMBL" id="GAG64539.1"/>
    </source>
</evidence>
<accession>X0Z601</accession>
<dbReference type="AlphaFoldDB" id="X0Z601"/>
<dbReference type="EMBL" id="BART01001211">
    <property type="protein sequence ID" value="GAG64539.1"/>
    <property type="molecule type" value="Genomic_DNA"/>
</dbReference>
<comment type="caution">
    <text evidence="1">The sequence shown here is derived from an EMBL/GenBank/DDBJ whole genome shotgun (WGS) entry which is preliminary data.</text>
</comment>
<reference evidence="1" key="1">
    <citation type="journal article" date="2014" name="Front. Microbiol.">
        <title>High frequency of phylogenetically diverse reductive dehalogenase-homologous genes in deep subseafloor sedimentary metagenomes.</title>
        <authorList>
            <person name="Kawai M."/>
            <person name="Futagami T."/>
            <person name="Toyoda A."/>
            <person name="Takaki Y."/>
            <person name="Nishi S."/>
            <person name="Hori S."/>
            <person name="Arai W."/>
            <person name="Tsubouchi T."/>
            <person name="Morono Y."/>
            <person name="Uchiyama I."/>
            <person name="Ito T."/>
            <person name="Fujiyama A."/>
            <person name="Inagaki F."/>
            <person name="Takami H."/>
        </authorList>
    </citation>
    <scope>NUCLEOTIDE SEQUENCE</scope>
    <source>
        <strain evidence="1">Expedition CK06-06</strain>
    </source>
</reference>
<dbReference type="Gene3D" id="1.10.1220.10">
    <property type="entry name" value="Met repressor-like"/>
    <property type="match status" value="1"/>
</dbReference>
<proteinExistence type="predicted"/>
<organism evidence="1">
    <name type="scientific">marine sediment metagenome</name>
    <dbReference type="NCBI Taxonomy" id="412755"/>
    <lineage>
        <taxon>unclassified sequences</taxon>
        <taxon>metagenomes</taxon>
        <taxon>ecological metagenomes</taxon>
    </lineage>
</organism>
<gene>
    <name evidence="1" type="ORF">S01H4_04496</name>
</gene>